<accession>A0A7L5C371</accession>
<evidence type="ECO:0000313" key="2">
    <source>
        <dbReference type="Proteomes" id="UP000503336"/>
    </source>
</evidence>
<gene>
    <name evidence="1" type="ORF">G5B40_15400</name>
</gene>
<dbReference type="Gene3D" id="2.160.20.160">
    <property type="match status" value="1"/>
</dbReference>
<dbReference type="RefSeq" id="WP_165100305.1">
    <property type="nucleotide sequence ID" value="NZ_CP049056.1"/>
</dbReference>
<reference evidence="1 2" key="1">
    <citation type="submission" date="2020-02" db="EMBL/GenBank/DDBJ databases">
        <title>complete genome sequence of Rhodobacteraceae bacterium.</title>
        <authorList>
            <person name="Park J."/>
            <person name="Kim Y.-S."/>
            <person name="Kim K.-H."/>
        </authorList>
    </citation>
    <scope>NUCLEOTIDE SEQUENCE [LARGE SCALE GENOMIC DNA]</scope>
    <source>
        <strain evidence="1 2">RR4-56</strain>
    </source>
</reference>
<protein>
    <recommendedName>
        <fullName evidence="3">Cadherin domain-containing protein</fullName>
    </recommendedName>
</protein>
<evidence type="ECO:0000313" key="1">
    <source>
        <dbReference type="EMBL" id="QIE56694.1"/>
    </source>
</evidence>
<evidence type="ECO:0008006" key="3">
    <source>
        <dbReference type="Google" id="ProtNLM"/>
    </source>
</evidence>
<dbReference type="Proteomes" id="UP000503336">
    <property type="component" value="Chromosome"/>
</dbReference>
<sequence length="423" mass="42555">MQNGDDILTIDGDTFNGNNLNLGPGDDYLTLGGDARGYTAVNGASGEDVLAFTKGSGSFIIYNFTNNQGRINTQIFDLDTFRTISVNNVEAIAFGDGVIVGDASLVRDAGGSATEYALDIGAALADVDGSETLSVLVSGLPEGAALSAGTDNGDGSWTLDPAEFQGLTLTTAGDDPYELTITATSTESNGSTRSVSVSVEPGQNASSQLLDLGVSASGLEDTAIPLPIALGALSSNQTAEVTVTGLTEGMSLSAGIDNGDGSVSLSAAELEGLTLTSAEPGSALLEISATVTDSATGEVTSASAELPVEALDAPDVTLDIPDVSGVQSAPVPLSISLADLAATEEAIFTIDGLDEGATLSAGSLNPDGTYTLDVEDLVGLTLTTPNPEDMELEVTATVTDLETGATSEATELVDVDIIPLTGL</sequence>
<keyword evidence="2" id="KW-1185">Reference proteome</keyword>
<name>A0A7L5C371_9RHOB</name>
<dbReference type="EMBL" id="CP049056">
    <property type="protein sequence ID" value="QIE56694.1"/>
    <property type="molecule type" value="Genomic_DNA"/>
</dbReference>
<dbReference type="AlphaFoldDB" id="A0A7L5C371"/>
<organism evidence="1 2">
    <name type="scientific">Pikeienuella piscinae</name>
    <dbReference type="NCBI Taxonomy" id="2748098"/>
    <lineage>
        <taxon>Bacteria</taxon>
        <taxon>Pseudomonadati</taxon>
        <taxon>Pseudomonadota</taxon>
        <taxon>Alphaproteobacteria</taxon>
        <taxon>Rhodobacterales</taxon>
        <taxon>Paracoccaceae</taxon>
        <taxon>Pikeienuella</taxon>
    </lineage>
</organism>
<proteinExistence type="predicted"/>
<dbReference type="KEGG" id="hdh:G5B40_15400"/>